<dbReference type="EMBL" id="CP165735">
    <property type="protein sequence ID" value="XDV71188.1"/>
    <property type="molecule type" value="Genomic_DNA"/>
</dbReference>
<dbReference type="InterPro" id="IPR034660">
    <property type="entry name" value="DinB/YfiT-like"/>
</dbReference>
<reference evidence="2" key="1">
    <citation type="submission" date="2024-07" db="EMBL/GenBank/DDBJ databases">
        <authorList>
            <person name="Li J."/>
            <person name="Wei H."/>
            <person name="Ma J."/>
        </authorList>
    </citation>
    <scope>NUCLEOTIDE SEQUENCE</scope>
    <source>
        <strain evidence="2">AMU7</strain>
    </source>
</reference>
<evidence type="ECO:0000313" key="2">
    <source>
        <dbReference type="EMBL" id="XDV71188.1"/>
    </source>
</evidence>
<dbReference type="AlphaFoldDB" id="A0AB39YMT4"/>
<feature type="domain" description="Mycothiol-dependent maleylpyruvate isomerase metal-binding" evidence="1">
    <location>
        <begin position="20"/>
        <end position="104"/>
    </location>
</feature>
<protein>
    <submittedName>
        <fullName evidence="2">Maleylpyruvate isomerase family mycothiol-dependent enzyme</fullName>
    </submittedName>
</protein>
<dbReference type="InterPro" id="IPR024344">
    <property type="entry name" value="MDMPI_metal-binding"/>
</dbReference>
<keyword evidence="2" id="KW-0413">Isomerase</keyword>
<dbReference type="InterPro" id="IPR017517">
    <property type="entry name" value="Maleyloyr_isom"/>
</dbReference>
<dbReference type="RefSeq" id="WP_369745381.1">
    <property type="nucleotide sequence ID" value="NZ_CP165735.1"/>
</dbReference>
<proteinExistence type="predicted"/>
<dbReference type="Pfam" id="PF11716">
    <property type="entry name" value="MDMPI_N"/>
    <property type="match status" value="1"/>
</dbReference>
<dbReference type="NCBIfam" id="TIGR03083">
    <property type="entry name" value="maleylpyruvate isomerase family mycothiol-dependent enzyme"/>
    <property type="match status" value="1"/>
</dbReference>
<dbReference type="Gene3D" id="1.20.120.450">
    <property type="entry name" value="dinb family like domain"/>
    <property type="match status" value="1"/>
</dbReference>
<dbReference type="SUPFAM" id="SSF109854">
    <property type="entry name" value="DinB/YfiT-like putative metalloenzymes"/>
    <property type="match status" value="1"/>
</dbReference>
<name>A0AB39YMT4_9MICC</name>
<gene>
    <name evidence="2" type="ORF">ABQM86_19880</name>
</gene>
<dbReference type="GO" id="GO:0046872">
    <property type="term" value="F:metal ion binding"/>
    <property type="evidence" value="ECO:0007669"/>
    <property type="project" value="InterPro"/>
</dbReference>
<organism evidence="2">
    <name type="scientific">Paenarthrobacter sp. AMU7</name>
    <dbReference type="NCBI Taxonomy" id="3162492"/>
    <lineage>
        <taxon>Bacteria</taxon>
        <taxon>Bacillati</taxon>
        <taxon>Actinomycetota</taxon>
        <taxon>Actinomycetes</taxon>
        <taxon>Micrococcales</taxon>
        <taxon>Micrococcaceae</taxon>
        <taxon>Paenarthrobacter</taxon>
    </lineage>
</organism>
<evidence type="ECO:0000259" key="1">
    <source>
        <dbReference type="Pfam" id="PF11716"/>
    </source>
</evidence>
<accession>A0AB39YMT4</accession>
<sequence length="220" mass="23797">MGFNSGMASTSPSVVWPVVHEERRALIRDLEPLQPSQWRTPSLCPGWDVHDVLAHVIDSAKTTRLNFIRRMIASRLNFDRDNAVGVERERTPDPATTLSQLKAVLSRTSGPPAGLGTRLVEAFVHGEDIRRPLGMRRDYPAAHVATALHYQVRTSTKMGGGKEVAGGWRLVATDASFDHGDGPAVEGPAIALLLAVSGRPIAEDELSGPGAPVFLRRTPS</sequence>
<dbReference type="GO" id="GO:0016853">
    <property type="term" value="F:isomerase activity"/>
    <property type="evidence" value="ECO:0007669"/>
    <property type="project" value="UniProtKB-KW"/>
</dbReference>